<organism evidence="7 8">
    <name type="scientific">Diplogelasinospora grovesii</name>
    <dbReference type="NCBI Taxonomy" id="303347"/>
    <lineage>
        <taxon>Eukaryota</taxon>
        <taxon>Fungi</taxon>
        <taxon>Dikarya</taxon>
        <taxon>Ascomycota</taxon>
        <taxon>Pezizomycotina</taxon>
        <taxon>Sordariomycetes</taxon>
        <taxon>Sordariomycetidae</taxon>
        <taxon>Sordariales</taxon>
        <taxon>Diplogelasinosporaceae</taxon>
        <taxon>Diplogelasinospora</taxon>
    </lineage>
</organism>
<dbReference type="PRINTS" id="PR00982">
    <property type="entry name" value="TRNASYNTHLYS"/>
</dbReference>
<feature type="domain" description="Aminoacyl-transfer RNA synthetases class-II family profile" evidence="6">
    <location>
        <begin position="215"/>
        <end position="558"/>
    </location>
</feature>
<dbReference type="PANTHER" id="PTHR42918:SF5">
    <property type="entry name" value="LYSINE--TRNA LIGASE, MITOCHONDRIAL"/>
    <property type="match status" value="1"/>
</dbReference>
<evidence type="ECO:0000259" key="6">
    <source>
        <dbReference type="PROSITE" id="PS50862"/>
    </source>
</evidence>
<dbReference type="GO" id="GO:0005524">
    <property type="term" value="F:ATP binding"/>
    <property type="evidence" value="ECO:0007669"/>
    <property type="project" value="UniProtKB-KW"/>
</dbReference>
<dbReference type="InterPro" id="IPR012340">
    <property type="entry name" value="NA-bd_OB-fold"/>
</dbReference>
<gene>
    <name evidence="7" type="ORF">QBC46DRAFT_156140</name>
</gene>
<dbReference type="FunFam" id="3.30.930.10:FF:000094">
    <property type="entry name" value="Lysine--tRNA ligase, mitochondrial"/>
    <property type="match status" value="1"/>
</dbReference>
<dbReference type="InterPro" id="IPR044136">
    <property type="entry name" value="Lys-tRNA-ligase_II_N"/>
</dbReference>
<dbReference type="GO" id="GO:0004824">
    <property type="term" value="F:lysine-tRNA ligase activity"/>
    <property type="evidence" value="ECO:0007669"/>
    <property type="project" value="InterPro"/>
</dbReference>
<reference evidence="8" key="1">
    <citation type="journal article" date="2023" name="Mol. Phylogenet. Evol.">
        <title>Genome-scale phylogeny and comparative genomics of the fungal order Sordariales.</title>
        <authorList>
            <person name="Hensen N."/>
            <person name="Bonometti L."/>
            <person name="Westerberg I."/>
            <person name="Brannstrom I.O."/>
            <person name="Guillou S."/>
            <person name="Cros-Aarteil S."/>
            <person name="Calhoun S."/>
            <person name="Haridas S."/>
            <person name="Kuo A."/>
            <person name="Mondo S."/>
            <person name="Pangilinan J."/>
            <person name="Riley R."/>
            <person name="LaButti K."/>
            <person name="Andreopoulos B."/>
            <person name="Lipzen A."/>
            <person name="Chen C."/>
            <person name="Yan M."/>
            <person name="Daum C."/>
            <person name="Ng V."/>
            <person name="Clum A."/>
            <person name="Steindorff A."/>
            <person name="Ohm R.A."/>
            <person name="Martin F."/>
            <person name="Silar P."/>
            <person name="Natvig D.O."/>
            <person name="Lalanne C."/>
            <person name="Gautier V."/>
            <person name="Ament-Velasquez S.L."/>
            <person name="Kruys A."/>
            <person name="Hutchinson M.I."/>
            <person name="Powell A.J."/>
            <person name="Barry K."/>
            <person name="Miller A.N."/>
            <person name="Grigoriev I.V."/>
            <person name="Debuchy R."/>
            <person name="Gladieux P."/>
            <person name="Hiltunen Thoren M."/>
            <person name="Johannesson H."/>
        </authorList>
    </citation>
    <scope>NUCLEOTIDE SEQUENCE [LARGE SCALE GENOMIC DNA]</scope>
    <source>
        <strain evidence="8">CBS 340.73</strain>
    </source>
</reference>
<evidence type="ECO:0000256" key="2">
    <source>
        <dbReference type="ARBA" id="ARBA00022741"/>
    </source>
</evidence>
<keyword evidence="3" id="KW-0067">ATP-binding</keyword>
<sequence length="568" mass="63402">MAATTPSLQFLRPYTWRPLLGAAAGGAGKHNNRAAYLRFYHALARQQELAQVDALKYPRLRPPHHNDDVVGMRIPAFREKYANVKAGSVADEEVVVHGRIQSVRRASSKLVFLDIKGEFEHVQGMCNFRKLEESGGATLEGFKKLAKLLNRGDIISVTGRATRTPTGELTVEATRLPELLSPSLVPLPEKLVEDETRIQHRHIDLLVNRRTTDTLRLRSYLIKYLRDFLHERGFLEFQTPILAENAGGAVARPFVTHSADNKELALRIAPELWLKRLVVGGVDRVFELGPAFRKEGIDTTHNPEFYICEFYSAYANLPDLVSLTEDMICGAAQHCQHLISTKLTSLPPVETGKYKRPFRQMEFIPSLEAALGFQLPDLSTDSALEDLVEVLEKNGVQVEKPNPSLPKLLDKLAAQHIEPHSEEGPLFITHHPACMSPLSKSFRCEKTGQLVSARTELFMNGKELANMYEEENDPFAQRQKFIDQVKYREGRQGEKEEDGEMVVDEGYIQALESGLPPTGGWGCGVERLVMLFSGTKRISDVLSFGNLRNVVGLSKAVPVTAATDTTNS</sequence>
<evidence type="ECO:0000313" key="7">
    <source>
        <dbReference type="EMBL" id="KAK3938930.1"/>
    </source>
</evidence>
<dbReference type="PANTHER" id="PTHR42918">
    <property type="entry name" value="LYSYL-TRNA SYNTHETASE"/>
    <property type="match status" value="1"/>
</dbReference>
<keyword evidence="1" id="KW-0436">Ligase</keyword>
<accession>A0AAN6S3B9</accession>
<dbReference type="CDD" id="cd04322">
    <property type="entry name" value="LysRS_N"/>
    <property type="match status" value="1"/>
</dbReference>
<dbReference type="GO" id="GO:0000049">
    <property type="term" value="F:tRNA binding"/>
    <property type="evidence" value="ECO:0007669"/>
    <property type="project" value="TreeGrafter"/>
</dbReference>
<dbReference type="GO" id="GO:0005739">
    <property type="term" value="C:mitochondrion"/>
    <property type="evidence" value="ECO:0007669"/>
    <property type="project" value="TreeGrafter"/>
</dbReference>
<dbReference type="Pfam" id="PF01336">
    <property type="entry name" value="tRNA_anti-codon"/>
    <property type="match status" value="1"/>
</dbReference>
<dbReference type="AlphaFoldDB" id="A0AAN6S3B9"/>
<dbReference type="Pfam" id="PF00152">
    <property type="entry name" value="tRNA-synt_2"/>
    <property type="match status" value="1"/>
</dbReference>
<dbReference type="InterPro" id="IPR045864">
    <property type="entry name" value="aa-tRNA-synth_II/BPL/LPL"/>
</dbReference>
<dbReference type="PROSITE" id="PS50862">
    <property type="entry name" value="AA_TRNA_LIGASE_II"/>
    <property type="match status" value="1"/>
</dbReference>
<evidence type="ECO:0000256" key="4">
    <source>
        <dbReference type="ARBA" id="ARBA00023146"/>
    </source>
</evidence>
<dbReference type="EMBL" id="MU853820">
    <property type="protein sequence ID" value="KAK3938930.1"/>
    <property type="molecule type" value="Genomic_DNA"/>
</dbReference>
<comment type="caution">
    <text evidence="7">The sequence shown here is derived from an EMBL/GenBank/DDBJ whole genome shotgun (WGS) entry which is preliminary data.</text>
</comment>
<evidence type="ECO:0000256" key="3">
    <source>
        <dbReference type="ARBA" id="ARBA00022840"/>
    </source>
</evidence>
<name>A0AAN6S3B9_9PEZI</name>
<dbReference type="InterPro" id="IPR004365">
    <property type="entry name" value="NA-bd_OB_tRNA"/>
</dbReference>
<dbReference type="Gene3D" id="3.30.930.10">
    <property type="entry name" value="Bira Bifunctional Protein, Domain 2"/>
    <property type="match status" value="1"/>
</dbReference>
<evidence type="ECO:0000313" key="8">
    <source>
        <dbReference type="Proteomes" id="UP001303473"/>
    </source>
</evidence>
<evidence type="ECO:0000256" key="5">
    <source>
        <dbReference type="ARBA" id="ARBA00030563"/>
    </source>
</evidence>
<keyword evidence="8" id="KW-1185">Reference proteome</keyword>
<keyword evidence="4" id="KW-0030">Aminoacyl-tRNA synthetase</keyword>
<dbReference type="SUPFAM" id="SSF50249">
    <property type="entry name" value="Nucleic acid-binding proteins"/>
    <property type="match status" value="1"/>
</dbReference>
<protein>
    <recommendedName>
        <fullName evidence="5">Lysyl-tRNA synthetase</fullName>
    </recommendedName>
</protein>
<dbReference type="InterPro" id="IPR004364">
    <property type="entry name" value="Aa-tRNA-synt_II"/>
</dbReference>
<dbReference type="SUPFAM" id="SSF55681">
    <property type="entry name" value="Class II aaRS and biotin synthetases"/>
    <property type="match status" value="1"/>
</dbReference>
<dbReference type="InterPro" id="IPR018149">
    <property type="entry name" value="Lys-tRNA-synth_II_C"/>
</dbReference>
<dbReference type="GO" id="GO:0070154">
    <property type="term" value="P:mitochondrial lysyl-tRNA aminoacylation"/>
    <property type="evidence" value="ECO:0007669"/>
    <property type="project" value="TreeGrafter"/>
</dbReference>
<dbReference type="Proteomes" id="UP001303473">
    <property type="component" value="Unassembled WGS sequence"/>
</dbReference>
<dbReference type="Gene3D" id="2.40.50.140">
    <property type="entry name" value="Nucleic acid-binding proteins"/>
    <property type="match status" value="1"/>
</dbReference>
<keyword evidence="2" id="KW-0547">Nucleotide-binding</keyword>
<evidence type="ECO:0000256" key="1">
    <source>
        <dbReference type="ARBA" id="ARBA00022598"/>
    </source>
</evidence>
<dbReference type="InterPro" id="IPR006195">
    <property type="entry name" value="aa-tRNA-synth_II"/>
</dbReference>
<proteinExistence type="predicted"/>